<keyword evidence="2 7" id="KW-0285">Flavoprotein</keyword>
<dbReference type="EMBL" id="JAKOGI010000022">
    <property type="protein sequence ID" value="KAJ8449383.1"/>
    <property type="molecule type" value="Genomic_DNA"/>
</dbReference>
<dbReference type="InterPro" id="IPR000960">
    <property type="entry name" value="Flavin_mOase"/>
</dbReference>
<comment type="cofactor">
    <cofactor evidence="7">
        <name>FAD</name>
        <dbReference type="ChEBI" id="CHEBI:57692"/>
    </cofactor>
</comment>
<keyword evidence="6 7" id="KW-0503">Monooxygenase</keyword>
<evidence type="ECO:0000256" key="4">
    <source>
        <dbReference type="ARBA" id="ARBA00022857"/>
    </source>
</evidence>
<keyword evidence="5 7" id="KW-0560">Oxidoreductase</keyword>
<evidence type="ECO:0000256" key="2">
    <source>
        <dbReference type="ARBA" id="ARBA00022630"/>
    </source>
</evidence>
<dbReference type="InterPro" id="IPR036188">
    <property type="entry name" value="FAD/NAD-bd_sf"/>
</dbReference>
<keyword evidence="3 7" id="KW-0274">FAD</keyword>
<comment type="similarity">
    <text evidence="1 7">Belongs to the FMO family.</text>
</comment>
<dbReference type="Pfam" id="PF00743">
    <property type="entry name" value="FMO-like"/>
    <property type="match status" value="2"/>
</dbReference>
<dbReference type="PANTHER" id="PTHR23023">
    <property type="entry name" value="DIMETHYLANILINE MONOOXYGENASE"/>
    <property type="match status" value="1"/>
</dbReference>
<dbReference type="Gene3D" id="3.50.50.60">
    <property type="entry name" value="FAD/NAD(P)-binding domain"/>
    <property type="match status" value="2"/>
</dbReference>
<keyword evidence="9" id="KW-1185">Reference proteome</keyword>
<dbReference type="PIRSF" id="PIRSF000332">
    <property type="entry name" value="FMO"/>
    <property type="match status" value="1"/>
</dbReference>
<proteinExistence type="inferred from homology"/>
<organism evidence="8 9">
    <name type="scientific">Carnegiea gigantea</name>
    <dbReference type="NCBI Taxonomy" id="171969"/>
    <lineage>
        <taxon>Eukaryota</taxon>
        <taxon>Viridiplantae</taxon>
        <taxon>Streptophyta</taxon>
        <taxon>Embryophyta</taxon>
        <taxon>Tracheophyta</taxon>
        <taxon>Spermatophyta</taxon>
        <taxon>Magnoliopsida</taxon>
        <taxon>eudicotyledons</taxon>
        <taxon>Gunneridae</taxon>
        <taxon>Pentapetalae</taxon>
        <taxon>Caryophyllales</taxon>
        <taxon>Cactineae</taxon>
        <taxon>Cactaceae</taxon>
        <taxon>Cactoideae</taxon>
        <taxon>Echinocereeae</taxon>
        <taxon>Carnegiea</taxon>
    </lineage>
</organism>
<evidence type="ECO:0000256" key="6">
    <source>
        <dbReference type="ARBA" id="ARBA00023033"/>
    </source>
</evidence>
<sequence>MALQLTSRKVAVIGGGAAGLVAARELRREGHKVVVFEREAQPGGTWVYTHEVESDPLGLDPGRTIVHSSLYSSLRTNLPREVMGFRDFPFVATGKDDRDSRRFPGHEEVLRYLEDFAREFRLHELVRYQTEVQYVGLETDGMWKVCSRSKVGDDDRKLAETYDAVVVCNGHYTEPRIADIPGAEHWPGRQTHSHNYRNPEPYQDQVVVLIGSSASAVDISRDIAGAAKEVHVASRSKPAGSYGKQPGYDNMWLHPMIESAYEDGRVAFQDGSVVVADVILHCTGYKYHFPFLRTGGIVNVDDNRVGPLYQHVFPPALAPGLSFVGLPFKVVPFILCELQSKWIAGILSGRVSLPSKEKMMEEVEAFYSTLKAAGIPKRYTHQLGDQQFEYYDWLAAESGSPSVEEWRKNMYFAKSPNRIIRPETYRDEWDDDELMLQAHQDFLQYLPTQCSPAVAPSAL</sequence>
<dbReference type="GO" id="GO:0004499">
    <property type="term" value="F:N,N-dimethylaniline monooxygenase activity"/>
    <property type="evidence" value="ECO:0007669"/>
    <property type="project" value="InterPro"/>
</dbReference>
<dbReference type="GO" id="GO:0050660">
    <property type="term" value="F:flavin adenine dinucleotide binding"/>
    <property type="evidence" value="ECO:0007669"/>
    <property type="project" value="InterPro"/>
</dbReference>
<protein>
    <recommendedName>
        <fullName evidence="7">Flavin-containing monooxygenase</fullName>
        <ecNumber evidence="7">1.-.-.-</ecNumber>
    </recommendedName>
</protein>
<dbReference type="OrthoDB" id="66881at2759"/>
<dbReference type="InterPro" id="IPR050346">
    <property type="entry name" value="FMO-like"/>
</dbReference>
<keyword evidence="4" id="KW-0521">NADP</keyword>
<comment type="caution">
    <text evidence="8">The sequence shown here is derived from an EMBL/GenBank/DDBJ whole genome shotgun (WGS) entry which is preliminary data.</text>
</comment>
<evidence type="ECO:0000313" key="9">
    <source>
        <dbReference type="Proteomes" id="UP001153076"/>
    </source>
</evidence>
<dbReference type="Proteomes" id="UP001153076">
    <property type="component" value="Unassembled WGS sequence"/>
</dbReference>
<evidence type="ECO:0000256" key="3">
    <source>
        <dbReference type="ARBA" id="ARBA00022827"/>
    </source>
</evidence>
<dbReference type="AlphaFoldDB" id="A0A9Q1QNL3"/>
<reference evidence="8" key="1">
    <citation type="submission" date="2022-04" db="EMBL/GenBank/DDBJ databases">
        <title>Carnegiea gigantea Genome sequencing and assembly v2.</title>
        <authorList>
            <person name="Copetti D."/>
            <person name="Sanderson M.J."/>
            <person name="Burquez A."/>
            <person name="Wojciechowski M.F."/>
        </authorList>
    </citation>
    <scope>NUCLEOTIDE SEQUENCE</scope>
    <source>
        <strain evidence="8">SGP5-SGP5p</strain>
        <tissue evidence="8">Aerial part</tissue>
    </source>
</reference>
<dbReference type="EC" id="1.-.-.-" evidence="7"/>
<dbReference type="InterPro" id="IPR020946">
    <property type="entry name" value="Flavin_mOase-like"/>
</dbReference>
<accession>A0A9Q1QNL3</accession>
<evidence type="ECO:0000256" key="7">
    <source>
        <dbReference type="RuleBase" id="RU361177"/>
    </source>
</evidence>
<dbReference type="FunFam" id="3.50.50.60:FF:000099">
    <property type="entry name" value="Flavin-containing monooxygenase"/>
    <property type="match status" value="1"/>
</dbReference>
<dbReference type="GO" id="GO:0050661">
    <property type="term" value="F:NADP binding"/>
    <property type="evidence" value="ECO:0007669"/>
    <property type="project" value="InterPro"/>
</dbReference>
<evidence type="ECO:0000256" key="1">
    <source>
        <dbReference type="ARBA" id="ARBA00009183"/>
    </source>
</evidence>
<gene>
    <name evidence="8" type="ORF">Cgig2_002515</name>
</gene>
<dbReference type="PRINTS" id="PR00370">
    <property type="entry name" value="FMOXYGENASE"/>
</dbReference>
<name>A0A9Q1QNL3_9CARY</name>
<dbReference type="SUPFAM" id="SSF51905">
    <property type="entry name" value="FAD/NAD(P)-binding domain"/>
    <property type="match status" value="2"/>
</dbReference>
<evidence type="ECO:0000313" key="8">
    <source>
        <dbReference type="EMBL" id="KAJ8449383.1"/>
    </source>
</evidence>
<evidence type="ECO:0000256" key="5">
    <source>
        <dbReference type="ARBA" id="ARBA00023002"/>
    </source>
</evidence>